<evidence type="ECO:0000313" key="2">
    <source>
        <dbReference type="Proteomes" id="UP001487740"/>
    </source>
</evidence>
<dbReference type="AlphaFoldDB" id="A0AAW0S9F8"/>
<reference evidence="1 2" key="1">
    <citation type="submission" date="2023-03" db="EMBL/GenBank/DDBJ databases">
        <title>High-quality genome of Scylla paramamosain provides insights in environmental adaptation.</title>
        <authorList>
            <person name="Zhang L."/>
        </authorList>
    </citation>
    <scope>NUCLEOTIDE SEQUENCE [LARGE SCALE GENOMIC DNA]</scope>
    <source>
        <strain evidence="1">LZ_2023a</strain>
        <tissue evidence="1">Muscle</tissue>
    </source>
</reference>
<name>A0AAW0S9F8_SCYPA</name>
<dbReference type="Proteomes" id="UP001487740">
    <property type="component" value="Unassembled WGS sequence"/>
</dbReference>
<sequence length="128" mass="14131">MNLHAEGVDALGRCLLSRQDTKELLDVWSLVREKCLSNLVLGDRIGTSKRAKPGTVVLPEFRCETAHAHSQTPRFQVIVSRGLCSLQVVDEPQQLWLVSCCCGSSGETAHARSQTPQFHVCQASFQLL</sequence>
<proteinExistence type="predicted"/>
<dbReference type="EMBL" id="JARAKH010006390">
    <property type="protein sequence ID" value="KAK8371965.1"/>
    <property type="molecule type" value="Genomic_DNA"/>
</dbReference>
<organism evidence="1 2">
    <name type="scientific">Scylla paramamosain</name>
    <name type="common">Mud crab</name>
    <dbReference type="NCBI Taxonomy" id="85552"/>
    <lineage>
        <taxon>Eukaryota</taxon>
        <taxon>Metazoa</taxon>
        <taxon>Ecdysozoa</taxon>
        <taxon>Arthropoda</taxon>
        <taxon>Crustacea</taxon>
        <taxon>Multicrustacea</taxon>
        <taxon>Malacostraca</taxon>
        <taxon>Eumalacostraca</taxon>
        <taxon>Eucarida</taxon>
        <taxon>Decapoda</taxon>
        <taxon>Pleocyemata</taxon>
        <taxon>Brachyura</taxon>
        <taxon>Eubrachyura</taxon>
        <taxon>Portunoidea</taxon>
        <taxon>Portunidae</taxon>
        <taxon>Portuninae</taxon>
        <taxon>Scylla</taxon>
    </lineage>
</organism>
<accession>A0AAW0S9F8</accession>
<gene>
    <name evidence="1" type="ORF">O3P69_011984</name>
</gene>
<protein>
    <submittedName>
        <fullName evidence="1">Uncharacterized protein</fullName>
    </submittedName>
</protein>
<comment type="caution">
    <text evidence="1">The sequence shown here is derived from an EMBL/GenBank/DDBJ whole genome shotgun (WGS) entry which is preliminary data.</text>
</comment>
<keyword evidence="2" id="KW-1185">Reference proteome</keyword>
<evidence type="ECO:0000313" key="1">
    <source>
        <dbReference type="EMBL" id="KAK8371965.1"/>
    </source>
</evidence>